<evidence type="ECO:0000313" key="8">
    <source>
        <dbReference type="EMBL" id="GID51495.1"/>
    </source>
</evidence>
<feature type="domain" description="Type II secretion system protein GspF" evidence="7">
    <location>
        <begin position="101"/>
        <end position="227"/>
    </location>
</feature>
<dbReference type="PANTHER" id="PTHR35007">
    <property type="entry name" value="INTEGRAL MEMBRANE PROTEIN-RELATED"/>
    <property type="match status" value="1"/>
</dbReference>
<dbReference type="InterPro" id="IPR018076">
    <property type="entry name" value="T2SS_GspF_dom"/>
</dbReference>
<keyword evidence="5 6" id="KW-0472">Membrane</keyword>
<sequence>MLAMSCGAVLAAGLLLLVDGLRRRPRPVAAGRGRLTRWVRGRGPVQVAASLGAAAVVAGLTRWPVGALLAGLAVWTLPGMLMGGDKARGKRLARLDGIAAWTESLVATLRGAAGLEQTIIATAPSAPEPVRAPVLLLAADLRAGVPLPDALRNFSVNLADPVGDTVAAALVLAASEGAGNLAEPLSDLATAAREEVAAQRRVEKGRAKASTEARIVVVATLLVAAYLFVFNTGYLEPYSSAAGQVVLAVVGALFAVGYRWLYLLARPKELPRLLDLTPSDSANLMVSASSGAVR</sequence>
<dbReference type="Gene3D" id="1.20.81.30">
    <property type="entry name" value="Type II secretion system (T2SS), domain F"/>
    <property type="match status" value="1"/>
</dbReference>
<accession>A0ABQ3WZC3</accession>
<gene>
    <name evidence="8" type="ORF">Aca07nite_87700</name>
</gene>
<evidence type="ECO:0000256" key="5">
    <source>
        <dbReference type="ARBA" id="ARBA00023136"/>
    </source>
</evidence>
<evidence type="ECO:0000256" key="6">
    <source>
        <dbReference type="SAM" id="Phobius"/>
    </source>
</evidence>
<evidence type="ECO:0000256" key="1">
    <source>
        <dbReference type="ARBA" id="ARBA00004651"/>
    </source>
</evidence>
<feature type="transmembrane region" description="Helical" evidence="6">
    <location>
        <begin position="215"/>
        <end position="235"/>
    </location>
</feature>
<evidence type="ECO:0000259" key="7">
    <source>
        <dbReference type="Pfam" id="PF00482"/>
    </source>
</evidence>
<comment type="subcellular location">
    <subcellularLocation>
        <location evidence="1">Cell membrane</location>
        <topology evidence="1">Multi-pass membrane protein</topology>
    </subcellularLocation>
</comment>
<dbReference type="EMBL" id="BOMF01000186">
    <property type="protein sequence ID" value="GID51495.1"/>
    <property type="molecule type" value="Genomic_DNA"/>
</dbReference>
<name>A0ABQ3WZC3_9ACTN</name>
<evidence type="ECO:0000256" key="2">
    <source>
        <dbReference type="ARBA" id="ARBA00022475"/>
    </source>
</evidence>
<comment type="caution">
    <text evidence="8">The sequence shown here is derived from an EMBL/GenBank/DDBJ whole genome shotgun (WGS) entry which is preliminary data.</text>
</comment>
<dbReference type="RefSeq" id="WP_204301574.1">
    <property type="nucleotide sequence ID" value="NZ_BAAAGQ010000074.1"/>
</dbReference>
<proteinExistence type="predicted"/>
<organism evidence="8">
    <name type="scientific">Actinoplanes campanulatus</name>
    <dbReference type="NCBI Taxonomy" id="113559"/>
    <lineage>
        <taxon>Bacteria</taxon>
        <taxon>Bacillati</taxon>
        <taxon>Actinomycetota</taxon>
        <taxon>Actinomycetes</taxon>
        <taxon>Micromonosporales</taxon>
        <taxon>Micromonosporaceae</taxon>
        <taxon>Actinoplanes</taxon>
    </lineage>
</organism>
<feature type="transmembrane region" description="Helical" evidence="6">
    <location>
        <begin position="241"/>
        <end position="262"/>
    </location>
</feature>
<keyword evidence="3 6" id="KW-0812">Transmembrane</keyword>
<feature type="transmembrane region" description="Helical" evidence="6">
    <location>
        <begin position="65"/>
        <end position="84"/>
    </location>
</feature>
<keyword evidence="4 6" id="KW-1133">Transmembrane helix</keyword>
<evidence type="ECO:0000256" key="3">
    <source>
        <dbReference type="ARBA" id="ARBA00022692"/>
    </source>
</evidence>
<protein>
    <recommendedName>
        <fullName evidence="7">Type II secretion system protein GspF domain-containing protein</fullName>
    </recommendedName>
</protein>
<dbReference type="Pfam" id="PF00482">
    <property type="entry name" value="T2SSF"/>
    <property type="match status" value="1"/>
</dbReference>
<dbReference type="InterPro" id="IPR042094">
    <property type="entry name" value="T2SS_GspF_sf"/>
</dbReference>
<dbReference type="PANTHER" id="PTHR35007:SF3">
    <property type="entry name" value="POSSIBLE CONSERVED ALANINE RICH MEMBRANE PROTEIN"/>
    <property type="match status" value="1"/>
</dbReference>
<keyword evidence="2" id="KW-1003">Cell membrane</keyword>
<evidence type="ECO:0000256" key="4">
    <source>
        <dbReference type="ARBA" id="ARBA00022989"/>
    </source>
</evidence>
<reference evidence="8" key="1">
    <citation type="submission" date="2021-01" db="EMBL/GenBank/DDBJ databases">
        <title>Whole genome shotgun sequence of Actinoplanes capillaceus NBRC 16408.</title>
        <authorList>
            <person name="Komaki H."/>
            <person name="Tamura T."/>
        </authorList>
    </citation>
    <scope>NUCLEOTIDE SEQUENCE [LARGE SCALE GENOMIC DNA]</scope>
    <source>
        <strain evidence="8">NBRC 16408</strain>
    </source>
</reference>